<organism evidence="1 2">
    <name type="scientific">Providencia rettgeri</name>
    <dbReference type="NCBI Taxonomy" id="587"/>
    <lineage>
        <taxon>Bacteria</taxon>
        <taxon>Pseudomonadati</taxon>
        <taxon>Pseudomonadota</taxon>
        <taxon>Gammaproteobacteria</taxon>
        <taxon>Enterobacterales</taxon>
        <taxon>Morganellaceae</taxon>
        <taxon>Providencia</taxon>
    </lineage>
</organism>
<comment type="caution">
    <text evidence="1">The sequence shown here is derived from an EMBL/GenBank/DDBJ whole genome shotgun (WGS) entry which is preliminary data.</text>
</comment>
<evidence type="ECO:0000313" key="2">
    <source>
        <dbReference type="Proteomes" id="UP000824410"/>
    </source>
</evidence>
<gene>
    <name evidence="1" type="ORF">EX242_00045</name>
</gene>
<reference evidence="1" key="1">
    <citation type="submission" date="2019-02" db="EMBL/GenBank/DDBJ databases">
        <title>Genomic characterization of isolates from hospital effluents in KZN, South Africa.</title>
        <authorList>
            <person name="Ntshobeni N."/>
            <person name="Allam M."/>
            <person name="Ismail A."/>
            <person name="Amoako D."/>
            <person name="Essack S."/>
            <person name="Chenia H."/>
        </authorList>
    </citation>
    <scope>NUCLEOTIDE SEQUENCE</scope>
    <source>
        <strain evidence="1">AFE97_S1</strain>
    </source>
</reference>
<accession>A0AAP2NU08</accession>
<name>A0AAP2NU08_PRORE</name>
<proteinExistence type="predicted"/>
<evidence type="ECO:0000313" key="1">
    <source>
        <dbReference type="EMBL" id="MBX6978677.1"/>
    </source>
</evidence>
<dbReference type="RefSeq" id="WP_042844833.1">
    <property type="nucleotide sequence ID" value="NZ_BGMI01000002.1"/>
</dbReference>
<sequence length="59" mass="6580">MAMKLEVIITHDEANNKCSVEWTTASTQQVTRQEEQTLSLVKKALLLQLGYPTAPAVIH</sequence>
<dbReference type="AlphaFoldDB" id="A0AAP2NU08"/>
<protein>
    <submittedName>
        <fullName evidence="1">Uncharacterized protein</fullName>
    </submittedName>
</protein>
<dbReference type="EMBL" id="SHDO01000001">
    <property type="protein sequence ID" value="MBX6978677.1"/>
    <property type="molecule type" value="Genomic_DNA"/>
</dbReference>
<dbReference type="Proteomes" id="UP000824410">
    <property type="component" value="Unassembled WGS sequence"/>
</dbReference>